<organism evidence="2 3">
    <name type="scientific">Chryseosolibacter histidini</name>
    <dbReference type="NCBI Taxonomy" id="2782349"/>
    <lineage>
        <taxon>Bacteria</taxon>
        <taxon>Pseudomonadati</taxon>
        <taxon>Bacteroidota</taxon>
        <taxon>Cytophagia</taxon>
        <taxon>Cytophagales</taxon>
        <taxon>Chryseotaleaceae</taxon>
        <taxon>Chryseosolibacter</taxon>
    </lineage>
</organism>
<reference evidence="2 3" key="1">
    <citation type="submission" date="2021-05" db="EMBL/GenBank/DDBJ databases">
        <title>A Polyphasic approach of four new species of the genus Ohtaekwangia: Ohtaekwangia histidinii sp. nov., Ohtaekwangia cretensis sp. nov., Ohtaekwangia indiensis sp. nov., Ohtaekwangia reichenbachii sp. nov. from diverse environment.</title>
        <authorList>
            <person name="Octaviana S."/>
        </authorList>
    </citation>
    <scope>NUCLEOTIDE SEQUENCE [LARGE SCALE GENOMIC DNA]</scope>
    <source>
        <strain evidence="2 3">PWU4</strain>
    </source>
</reference>
<dbReference type="RefSeq" id="WP_254169820.1">
    <property type="nucleotide sequence ID" value="NZ_JAHESF010000058.1"/>
</dbReference>
<evidence type="ECO:0000313" key="2">
    <source>
        <dbReference type="EMBL" id="MBT1701134.1"/>
    </source>
</evidence>
<dbReference type="SUPFAM" id="SSF54427">
    <property type="entry name" value="NTF2-like"/>
    <property type="match status" value="1"/>
</dbReference>
<evidence type="ECO:0000313" key="3">
    <source>
        <dbReference type="Proteomes" id="UP001319200"/>
    </source>
</evidence>
<proteinExistence type="predicted"/>
<dbReference type="Proteomes" id="UP001319200">
    <property type="component" value="Unassembled WGS sequence"/>
</dbReference>
<dbReference type="Pfam" id="PF13577">
    <property type="entry name" value="SnoaL_4"/>
    <property type="match status" value="1"/>
</dbReference>
<sequence length="146" mass="16537">MELRSKREELIELANKLFVYTDSRQWQRLLGEVFKEEVLFDMASAGAGPAKTLSASVICDMWNNGFAGIDQVHHQSGNFIVDFKSDTEAAIFCYAIASHYKQAATQGKTREFIGSYELHASLTDLGWRLDGFKYNLKYINGNVELK</sequence>
<gene>
    <name evidence="2" type="ORF">KK083_29850</name>
</gene>
<dbReference type="Gene3D" id="3.10.450.50">
    <property type="match status" value="1"/>
</dbReference>
<keyword evidence="3" id="KW-1185">Reference proteome</keyword>
<protein>
    <submittedName>
        <fullName evidence="2">Nuclear transport factor 2 family protein</fullName>
    </submittedName>
</protein>
<feature type="domain" description="SnoaL-like" evidence="1">
    <location>
        <begin position="6"/>
        <end position="130"/>
    </location>
</feature>
<dbReference type="EMBL" id="JAHESF010000058">
    <property type="protein sequence ID" value="MBT1701134.1"/>
    <property type="molecule type" value="Genomic_DNA"/>
</dbReference>
<dbReference type="AlphaFoldDB" id="A0AAP2DTA9"/>
<comment type="caution">
    <text evidence="2">The sequence shown here is derived from an EMBL/GenBank/DDBJ whole genome shotgun (WGS) entry which is preliminary data.</text>
</comment>
<accession>A0AAP2DTA9</accession>
<evidence type="ECO:0000259" key="1">
    <source>
        <dbReference type="Pfam" id="PF13577"/>
    </source>
</evidence>
<dbReference type="InterPro" id="IPR032710">
    <property type="entry name" value="NTF2-like_dom_sf"/>
</dbReference>
<name>A0AAP2DTA9_9BACT</name>
<dbReference type="InterPro" id="IPR037401">
    <property type="entry name" value="SnoaL-like"/>
</dbReference>